<sequence>MRLFLAASTILLACAAPLAAEPPAVASAPVTVGEQLTLRSAVLGEERHLAIYLPPSYAKGTKTYPVLYLIDGGVDQDFLHVSGTTSLNSIWGRSQEAIVVGIETIDRRKELVGPTHSAELLKQYPTAGHSADFRRYIADEVIPLVEARYRTNGNRGVIGESLAGLFIVETALEQPDLFQHYAAISPSLWWDDGRLAFGAGDVLAKQGKAPKLYMAVGSEGPEMQAGFDRVVAALTALAPPSETGWCAVVRPDLRHSTTYHALSPSALQFLFPVPSDEPPYEGFEPACSAAEKHARTLDGK</sequence>
<dbReference type="InterPro" id="IPR000801">
    <property type="entry name" value="Esterase-like"/>
</dbReference>
<dbReference type="Pfam" id="PF00756">
    <property type="entry name" value="Esterase"/>
    <property type="match status" value="1"/>
</dbReference>
<dbReference type="PANTHER" id="PTHR48098:SF6">
    <property type="entry name" value="FERRI-BACILLIBACTIN ESTERASE BESA"/>
    <property type="match status" value="1"/>
</dbReference>
<feature type="chain" id="PRO_5042522943" evidence="1">
    <location>
        <begin position="20"/>
        <end position="300"/>
    </location>
</feature>
<keyword evidence="1" id="KW-0732">Signal</keyword>
<dbReference type="InterPro" id="IPR050583">
    <property type="entry name" value="Mycobacterial_A85_antigen"/>
</dbReference>
<dbReference type="Gene3D" id="3.40.50.1820">
    <property type="entry name" value="alpha/beta hydrolase"/>
    <property type="match status" value="1"/>
</dbReference>
<evidence type="ECO:0000313" key="3">
    <source>
        <dbReference type="Proteomes" id="UP001218362"/>
    </source>
</evidence>
<reference evidence="2" key="1">
    <citation type="submission" date="2023-03" db="EMBL/GenBank/DDBJ databases">
        <title>Andean soil-derived lignocellulolytic bacterial consortium as a source of novel taxa and putative plastic-active enzymes.</title>
        <authorList>
            <person name="Diaz-Garcia L."/>
            <person name="Chuvochina M."/>
            <person name="Feuerriegel G."/>
            <person name="Bunk B."/>
            <person name="Sproer C."/>
            <person name="Streit W.R."/>
            <person name="Rodriguez L.M."/>
            <person name="Overmann J."/>
            <person name="Jimenez D.J."/>
        </authorList>
    </citation>
    <scope>NUCLEOTIDE SEQUENCE</scope>
    <source>
        <strain evidence="2">MAG 26</strain>
    </source>
</reference>
<dbReference type="SUPFAM" id="SSF53474">
    <property type="entry name" value="alpha/beta-Hydrolases"/>
    <property type="match status" value="1"/>
</dbReference>
<keyword evidence="2" id="KW-0378">Hydrolase</keyword>
<organism evidence="2 3">
    <name type="scientific">Candidatus Andeanibacterium colombiense</name>
    <dbReference type="NCBI Taxonomy" id="3121345"/>
    <lineage>
        <taxon>Bacteria</taxon>
        <taxon>Pseudomonadati</taxon>
        <taxon>Pseudomonadota</taxon>
        <taxon>Alphaproteobacteria</taxon>
        <taxon>Sphingomonadales</taxon>
        <taxon>Sphingomonadaceae</taxon>
        <taxon>Candidatus Andeanibacterium</taxon>
    </lineage>
</organism>
<dbReference type="EMBL" id="CP119316">
    <property type="protein sequence ID" value="WEK46824.1"/>
    <property type="molecule type" value="Genomic_DNA"/>
</dbReference>
<dbReference type="Proteomes" id="UP001218362">
    <property type="component" value="Chromosome"/>
</dbReference>
<accession>A0AAJ6BMV5</accession>
<dbReference type="AlphaFoldDB" id="A0AAJ6BMV5"/>
<protein>
    <submittedName>
        <fullName evidence="2">Alpha/beta hydrolase-fold protein</fullName>
    </submittedName>
</protein>
<feature type="signal peptide" evidence="1">
    <location>
        <begin position="1"/>
        <end position="19"/>
    </location>
</feature>
<dbReference type="InterPro" id="IPR029058">
    <property type="entry name" value="AB_hydrolase_fold"/>
</dbReference>
<dbReference type="GO" id="GO:0016787">
    <property type="term" value="F:hydrolase activity"/>
    <property type="evidence" value="ECO:0007669"/>
    <property type="project" value="UniProtKB-KW"/>
</dbReference>
<dbReference type="PANTHER" id="PTHR48098">
    <property type="entry name" value="ENTEROCHELIN ESTERASE-RELATED"/>
    <property type="match status" value="1"/>
</dbReference>
<evidence type="ECO:0000313" key="2">
    <source>
        <dbReference type="EMBL" id="WEK46824.1"/>
    </source>
</evidence>
<dbReference type="KEGG" id="acob:P0Y56_00620"/>
<name>A0AAJ6BMV5_9SPHN</name>
<proteinExistence type="predicted"/>
<gene>
    <name evidence="2" type="ORF">P0Y56_00620</name>
</gene>
<evidence type="ECO:0000256" key="1">
    <source>
        <dbReference type="SAM" id="SignalP"/>
    </source>
</evidence>